<protein>
    <submittedName>
        <fullName evidence="1">Glucose-inhibited division protein B</fullName>
    </submittedName>
</protein>
<dbReference type="RefSeq" id="WP_030070831.1">
    <property type="nucleotide sequence ID" value="NZ_CP096973.1"/>
</dbReference>
<evidence type="ECO:0000313" key="1">
    <source>
        <dbReference type="EMBL" id="UYO73202.1"/>
    </source>
</evidence>
<evidence type="ECO:0000313" key="2">
    <source>
        <dbReference type="Proteomes" id="UP001164935"/>
    </source>
</evidence>
<reference evidence="1" key="1">
    <citation type="submission" date="2022-05" db="EMBL/GenBank/DDBJ databases">
        <title>Complete sequence of a novel PHA-producing Halomonas strain.</title>
        <authorList>
            <person name="Zheng Z."/>
        </authorList>
    </citation>
    <scope>NUCLEOTIDE SEQUENCE</scope>
    <source>
        <strain evidence="1">ZZQ-149</strain>
    </source>
</reference>
<accession>A0AA46TPE2</accession>
<dbReference type="EMBL" id="CP096973">
    <property type="protein sequence ID" value="UYO73202.1"/>
    <property type="molecule type" value="Genomic_DNA"/>
</dbReference>
<sequence length="119" mass="13578">MRPLRKRIGLMAVTLLLVTLITGCRGQLTVTVPLTILANNPTAFDDNQIVTHGVVRHFNDPLHYWIEDEHLNRVEVFPHQQIAPFLGDVVEVEGRFQFSPHEGRRLTLARVERDVSSTE</sequence>
<gene>
    <name evidence="1" type="ORF">M0220_09850</name>
</gene>
<dbReference type="KEGG" id="hqn:M0220_09850"/>
<dbReference type="PROSITE" id="PS51257">
    <property type="entry name" value="PROKAR_LIPOPROTEIN"/>
    <property type="match status" value="1"/>
</dbReference>
<organism evidence="1 2">
    <name type="scientific">Halomonas qinghailakensis</name>
    <dbReference type="NCBI Taxonomy" id="2937790"/>
    <lineage>
        <taxon>Bacteria</taxon>
        <taxon>Pseudomonadati</taxon>
        <taxon>Pseudomonadota</taxon>
        <taxon>Gammaproteobacteria</taxon>
        <taxon>Oceanospirillales</taxon>
        <taxon>Halomonadaceae</taxon>
        <taxon>Halomonas</taxon>
    </lineage>
</organism>
<proteinExistence type="predicted"/>
<keyword evidence="2" id="KW-1185">Reference proteome</keyword>
<name>A0AA46TPE2_9GAMM</name>
<dbReference type="AlphaFoldDB" id="A0AA46TPE2"/>
<dbReference type="Proteomes" id="UP001164935">
    <property type="component" value="Chromosome"/>
</dbReference>